<gene>
    <name evidence="1" type="ORF">ICL16_37100</name>
</gene>
<sequence length="416" mass="48461">MQNNINHSFPKGRTAFLVIHGIGEQNPFETMDYFARNLTKYFENQNLDLKLEHLIAKRRLSTGSIWTESFVRLNSNDENSLIDIHEYYWAYQTENQISVPEILRWAEQTLDGTIKFYNRTENKPLLAELLKTKKGKSFFVFRLRWVTILLRLFNLIYPVLRLLLWVVLSLASPFLRGSFLQPTWQLSKKLVTPLLVDYIGDIAIYTTTDVKSPRQKIRELILAESSTLLKAILRDQQANYDQVILVGHSLGSCITYDTLNHLCIEASLRGDKGKNLHLDKITGLVTFGSPLDKIAFFFREVAQQGQYIRQRILEHLNSFRVKPVANESSFFTTHPVNCHLDQVKWVNYYHLQDPISGHLDYYENLENVRLEFPATWGEQGHLGYWTDPNFYEEIAKRFLHTVKQNGEIEKSASARN</sequence>
<dbReference type="EMBL" id="JACXAE010000110">
    <property type="protein sequence ID" value="MBD2777518.1"/>
    <property type="molecule type" value="Genomic_DNA"/>
</dbReference>
<evidence type="ECO:0000313" key="2">
    <source>
        <dbReference type="Proteomes" id="UP000629098"/>
    </source>
</evidence>
<organism evidence="1 2">
    <name type="scientific">Iningainema tapete BLCC-T55</name>
    <dbReference type="NCBI Taxonomy" id="2748662"/>
    <lineage>
        <taxon>Bacteria</taxon>
        <taxon>Bacillati</taxon>
        <taxon>Cyanobacteriota</taxon>
        <taxon>Cyanophyceae</taxon>
        <taxon>Nostocales</taxon>
        <taxon>Scytonemataceae</taxon>
        <taxon>Iningainema tapete</taxon>
    </lineage>
</organism>
<accession>A0A8J6XMA0</accession>
<dbReference type="InterPro" id="IPR029058">
    <property type="entry name" value="AB_hydrolase_fold"/>
</dbReference>
<evidence type="ECO:0000313" key="1">
    <source>
        <dbReference type="EMBL" id="MBD2777518.1"/>
    </source>
</evidence>
<proteinExistence type="predicted"/>
<keyword evidence="2" id="KW-1185">Reference proteome</keyword>
<dbReference type="AlphaFoldDB" id="A0A8J6XMA0"/>
<dbReference type="Gene3D" id="3.40.50.1820">
    <property type="entry name" value="alpha/beta hydrolase"/>
    <property type="match status" value="1"/>
</dbReference>
<dbReference type="Proteomes" id="UP000629098">
    <property type="component" value="Unassembled WGS sequence"/>
</dbReference>
<dbReference type="SUPFAM" id="SSF53474">
    <property type="entry name" value="alpha/beta-Hydrolases"/>
    <property type="match status" value="1"/>
</dbReference>
<comment type="caution">
    <text evidence="1">The sequence shown here is derived from an EMBL/GenBank/DDBJ whole genome shotgun (WGS) entry which is preliminary data.</text>
</comment>
<protein>
    <submittedName>
        <fullName evidence="1">Uncharacterized protein</fullName>
    </submittedName>
</protein>
<name>A0A8J6XMA0_9CYAN</name>
<reference evidence="1" key="1">
    <citation type="submission" date="2020-09" db="EMBL/GenBank/DDBJ databases">
        <title>Iningainema tapete sp. nov. (Scytonemataceae, Cyanobacteria) from greenhouses in central Florida (USA) produces two types of nodularin with biosynthetic potential for microcystin-LR and anabaenopeptins.</title>
        <authorList>
            <person name="Berthold D.E."/>
            <person name="Lefler F.W."/>
            <person name="Huang I.-S."/>
            <person name="Abdulla H."/>
            <person name="Zimba P.V."/>
            <person name="Laughinghouse H.D. IV."/>
        </authorList>
    </citation>
    <scope>NUCLEOTIDE SEQUENCE</scope>
    <source>
        <strain evidence="1">BLCCT55</strain>
    </source>
</reference>
<dbReference type="RefSeq" id="WP_190836579.1">
    <property type="nucleotide sequence ID" value="NZ_CAWPPI010000110.1"/>
</dbReference>